<dbReference type="EMBL" id="JBBUTH010000001">
    <property type="protein sequence ID" value="MEK8049176.1"/>
    <property type="molecule type" value="Genomic_DNA"/>
</dbReference>
<organism evidence="2 3">
    <name type="scientific">Pseudaquabacterium inlustre</name>
    <dbReference type="NCBI Taxonomy" id="2984192"/>
    <lineage>
        <taxon>Bacteria</taxon>
        <taxon>Pseudomonadati</taxon>
        <taxon>Pseudomonadota</taxon>
        <taxon>Betaproteobacteria</taxon>
        <taxon>Burkholderiales</taxon>
        <taxon>Sphaerotilaceae</taxon>
        <taxon>Pseudaquabacterium</taxon>
    </lineage>
</organism>
<keyword evidence="3" id="KW-1185">Reference proteome</keyword>
<protein>
    <recommendedName>
        <fullName evidence="4">Helix-turn-helix domain-containing protein</fullName>
    </recommendedName>
</protein>
<dbReference type="RefSeq" id="WP_341408847.1">
    <property type="nucleotide sequence ID" value="NZ_JBBUTH010000001.1"/>
</dbReference>
<gene>
    <name evidence="2" type="ORF">AACH10_02890</name>
</gene>
<dbReference type="Proteomes" id="UP001365405">
    <property type="component" value="Unassembled WGS sequence"/>
</dbReference>
<evidence type="ECO:0008006" key="4">
    <source>
        <dbReference type="Google" id="ProtNLM"/>
    </source>
</evidence>
<reference evidence="2 3" key="1">
    <citation type="submission" date="2024-04" db="EMBL/GenBank/DDBJ databases">
        <title>Novel species of the genus Ideonella isolated from streams.</title>
        <authorList>
            <person name="Lu H."/>
        </authorList>
    </citation>
    <scope>NUCLEOTIDE SEQUENCE [LARGE SCALE GENOMIC DNA]</scope>
    <source>
        <strain evidence="2 3">DXS22W</strain>
    </source>
</reference>
<keyword evidence="1" id="KW-0175">Coiled coil</keyword>
<evidence type="ECO:0000256" key="1">
    <source>
        <dbReference type="SAM" id="Coils"/>
    </source>
</evidence>
<comment type="caution">
    <text evidence="2">The sequence shown here is derived from an EMBL/GenBank/DDBJ whole genome shotgun (WGS) entry which is preliminary data.</text>
</comment>
<accession>A0ABU9CBX2</accession>
<evidence type="ECO:0000313" key="3">
    <source>
        <dbReference type="Proteomes" id="UP001365405"/>
    </source>
</evidence>
<proteinExistence type="predicted"/>
<name>A0ABU9CBX2_9BURK</name>
<sequence length="172" mass="19165">MKWLANELAATKGELARIDEELERLQARRAKLATIAASLETVADQAYTLGLAGSVPAVRAHPARGGRGAIVEFFRATLRRAYPKPVDTRVMTELAIKHFGLEFATREQRNRFRRATVSHTLQRLVNAGHVERLHDYKVLPNSPGIWRWKVDQPSMAELSALAAAAEGDDSWP</sequence>
<feature type="coiled-coil region" evidence="1">
    <location>
        <begin position="8"/>
        <end position="35"/>
    </location>
</feature>
<evidence type="ECO:0000313" key="2">
    <source>
        <dbReference type="EMBL" id="MEK8049176.1"/>
    </source>
</evidence>